<dbReference type="OrthoDB" id="6168300at2"/>
<feature type="transmembrane region" description="Helical" evidence="1">
    <location>
        <begin position="16"/>
        <end position="36"/>
    </location>
</feature>
<protein>
    <submittedName>
        <fullName evidence="2">Uncharacterized protein</fullName>
    </submittedName>
</protein>
<dbReference type="PATRIC" id="fig|507626.3.peg.3547"/>
<keyword evidence="1" id="KW-0812">Transmembrane</keyword>
<reference evidence="2 3" key="2">
    <citation type="submission" date="2016-02" db="EMBL/GenBank/DDBJ databases">
        <authorList>
            <person name="Wen L."/>
            <person name="He K."/>
            <person name="Yang H."/>
        </authorList>
    </citation>
    <scope>NUCLEOTIDE SEQUENCE [LARGE SCALE GENOMIC DNA]</scope>
    <source>
        <strain evidence="2 3">AGD 8-3</strain>
    </source>
</reference>
<dbReference type="RefSeq" id="WP_066451967.1">
    <property type="nucleotide sequence ID" value="NZ_CP014226.1"/>
</dbReference>
<evidence type="ECO:0000313" key="2">
    <source>
        <dbReference type="EMBL" id="AMD02587.1"/>
    </source>
</evidence>
<feature type="transmembrane region" description="Helical" evidence="1">
    <location>
        <begin position="48"/>
        <end position="72"/>
    </location>
</feature>
<accession>A0A120JWV1</accession>
<name>A0A120JWV1_9GAMM</name>
<keyword evidence="1" id="KW-0472">Membrane</keyword>
<dbReference type="Proteomes" id="UP000063387">
    <property type="component" value="Chromosome"/>
</dbReference>
<keyword evidence="3" id="KW-1185">Reference proteome</keyword>
<proteinExistence type="predicted"/>
<reference evidence="2 3" key="1">
    <citation type="journal article" date="2016" name="Genome Announc.">
        <title>Draft Genome Sequence of 'Halomonas chromatireducens' Strain AGD 8-3, a Haloalkaliphilic Chromate- and Selenite-Reducing Gammaproteobacterium.</title>
        <authorList>
            <person name="Sharko F.S."/>
            <person name="Shapovalova A.A."/>
            <person name="Tsygankova S.V."/>
            <person name="Komova A.V."/>
            <person name="Boulygina E.S."/>
            <person name="Teslyuk A.B."/>
            <person name="Gotovtsev P.M."/>
            <person name="Namsaraev Z.B."/>
            <person name="Khijniak T.V."/>
            <person name="Nedoluzhko A.V."/>
            <person name="Vasilov R.G."/>
        </authorList>
    </citation>
    <scope>NUCLEOTIDE SEQUENCE [LARGE SCALE GENOMIC DNA]</scope>
    <source>
        <strain evidence="2 3">AGD 8-3</strain>
    </source>
</reference>
<dbReference type="EMBL" id="CP014226">
    <property type="protein sequence ID" value="AMD02587.1"/>
    <property type="molecule type" value="Genomic_DNA"/>
</dbReference>
<dbReference type="AlphaFoldDB" id="A0A120JWV1"/>
<evidence type="ECO:0000256" key="1">
    <source>
        <dbReference type="SAM" id="Phobius"/>
    </source>
</evidence>
<dbReference type="STRING" id="507626.LOKO_03547"/>
<organism evidence="2 3">
    <name type="scientific">Halomonas chromatireducens</name>
    <dbReference type="NCBI Taxonomy" id="507626"/>
    <lineage>
        <taxon>Bacteria</taxon>
        <taxon>Pseudomonadati</taxon>
        <taxon>Pseudomonadota</taxon>
        <taxon>Gammaproteobacteria</taxon>
        <taxon>Oceanospirillales</taxon>
        <taxon>Halomonadaceae</taxon>
        <taxon>Halomonas</taxon>
    </lineage>
</organism>
<keyword evidence="1" id="KW-1133">Transmembrane helix</keyword>
<dbReference type="KEGG" id="hco:LOKO_03547"/>
<evidence type="ECO:0000313" key="3">
    <source>
        <dbReference type="Proteomes" id="UP000063387"/>
    </source>
</evidence>
<gene>
    <name evidence="2" type="ORF">LOKO_03547</name>
</gene>
<sequence>MQQFLFPRHPLSRGTLVFCHLLLQLGLLTAAALWLLPRTPWLMATDWATAWPALALGGGLWLLGTMTLRLLAELCLLPHHLKGRPGFAPGDVMTRSFERRPAVHAEDAAWTSEARHLETEASVLGSARITRPAEPLKSTRSPT</sequence>